<sequence length="141" mass="15802">MMSSSLVKARKDRQLAFILERNVPARDPEEGVSQADSGAAEEEVAEFLSPFDAGDVPGRPSQNRAEILQAQFVHLHRKLRATQEAIMGKDVGIQRLREAEVLRHELWQEAQEETRELNFSAWADVNSCHRNNEQVPPSGAA</sequence>
<protein>
    <submittedName>
        <fullName evidence="1">Uncharacterized protein</fullName>
    </submittedName>
</protein>
<organism evidence="1">
    <name type="scientific">Bracon brevicornis</name>
    <dbReference type="NCBI Taxonomy" id="1563983"/>
    <lineage>
        <taxon>Eukaryota</taxon>
        <taxon>Metazoa</taxon>
        <taxon>Ecdysozoa</taxon>
        <taxon>Arthropoda</taxon>
        <taxon>Hexapoda</taxon>
        <taxon>Insecta</taxon>
        <taxon>Pterygota</taxon>
        <taxon>Neoptera</taxon>
        <taxon>Endopterygota</taxon>
        <taxon>Hymenoptera</taxon>
        <taxon>Apocrita</taxon>
        <taxon>Ichneumonoidea</taxon>
        <taxon>Braconidae</taxon>
        <taxon>Braconinae</taxon>
        <taxon>Bracon</taxon>
    </lineage>
</organism>
<dbReference type="EMBL" id="CADCXW020000008">
    <property type="protein sequence ID" value="CAD1540721.1"/>
    <property type="molecule type" value="Genomic_DNA"/>
</dbReference>
<reference evidence="1" key="1">
    <citation type="submission" date="2020-07" db="EMBL/GenBank/DDBJ databases">
        <authorList>
            <person name="Ferguson B K."/>
        </authorList>
    </citation>
    <scope>NUCLEOTIDE SEQUENCE</scope>
    <source>
        <strain evidence="1">L06</strain>
    </source>
</reference>
<gene>
    <name evidence="1" type="ORF">BBRV_LOCUS28965</name>
</gene>
<dbReference type="AlphaFoldDB" id="A0A6V7IRL8"/>
<accession>A0A6V7IRL8</accession>
<evidence type="ECO:0000313" key="1">
    <source>
        <dbReference type="EMBL" id="CAD1540721.1"/>
    </source>
</evidence>
<proteinExistence type="predicted"/>
<name>A0A6V7IRL8_9HYME</name>